<gene>
    <name evidence="1" type="ORF">BRLA_c005640</name>
</gene>
<evidence type="ECO:0000313" key="2">
    <source>
        <dbReference type="Proteomes" id="UP000005850"/>
    </source>
</evidence>
<name>A0A075QWZ0_BRELA</name>
<accession>A0A075QWZ0</accession>
<sequence>MKKPLLSLAVSTRLISGFHVAIMAIIAYQHGVGG</sequence>
<dbReference type="AlphaFoldDB" id="A0A075QWZ0"/>
<organism evidence="1 2">
    <name type="scientific">Brevibacillus laterosporus LMG 15441</name>
    <dbReference type="NCBI Taxonomy" id="1042163"/>
    <lineage>
        <taxon>Bacteria</taxon>
        <taxon>Bacillati</taxon>
        <taxon>Bacillota</taxon>
        <taxon>Bacilli</taxon>
        <taxon>Bacillales</taxon>
        <taxon>Paenibacillaceae</taxon>
        <taxon>Brevibacillus</taxon>
    </lineage>
</organism>
<evidence type="ECO:0000313" key="1">
    <source>
        <dbReference type="EMBL" id="AIG24922.1"/>
    </source>
</evidence>
<proteinExistence type="predicted"/>
<dbReference type="HOGENOM" id="CLU_3372485_0_0_9"/>
<protein>
    <submittedName>
        <fullName evidence="1">Uncharacterized protein</fullName>
    </submittedName>
</protein>
<dbReference type="Proteomes" id="UP000005850">
    <property type="component" value="Chromosome"/>
</dbReference>
<dbReference type="EMBL" id="CP007806">
    <property type="protein sequence ID" value="AIG24922.1"/>
    <property type="molecule type" value="Genomic_DNA"/>
</dbReference>
<keyword evidence="2" id="KW-1185">Reference proteome</keyword>
<reference evidence="1 2" key="1">
    <citation type="journal article" date="2011" name="J. Bacteriol.">
        <title>Genome sequence of Brevibacillus laterosporus LMG 15441, a pathogen of invertebrates.</title>
        <authorList>
            <person name="Djukic M."/>
            <person name="Poehlein A."/>
            <person name="Thurmer A."/>
            <person name="Daniel R."/>
        </authorList>
    </citation>
    <scope>NUCLEOTIDE SEQUENCE [LARGE SCALE GENOMIC DNA]</scope>
    <source>
        <strain evidence="1 2">LMG 15441</strain>
    </source>
</reference>
<dbReference type="KEGG" id="blr:BRLA_c005640"/>